<dbReference type="PANTHER" id="PTHR30349:SF41">
    <property type="entry name" value="INTEGRASE_RECOMBINASE PROTEIN MJ0367-RELATED"/>
    <property type="match status" value="1"/>
</dbReference>
<evidence type="ECO:0000256" key="2">
    <source>
        <dbReference type="ARBA" id="ARBA00022908"/>
    </source>
</evidence>
<dbReference type="Proteomes" id="UP000425960">
    <property type="component" value="Chromosome"/>
</dbReference>
<feature type="domain" description="Tyr recombinase" evidence="6">
    <location>
        <begin position="226"/>
        <end position="409"/>
    </location>
</feature>
<name>A0A5K8A0Z4_9BACT</name>
<feature type="domain" description="Core-binding (CB)" evidence="7">
    <location>
        <begin position="119"/>
        <end position="203"/>
    </location>
</feature>
<organism evidence="8 9">
    <name type="scientific">Desulfosarcina ovata subsp. sediminis</name>
    <dbReference type="NCBI Taxonomy" id="885957"/>
    <lineage>
        <taxon>Bacteria</taxon>
        <taxon>Pseudomonadati</taxon>
        <taxon>Thermodesulfobacteriota</taxon>
        <taxon>Desulfobacteria</taxon>
        <taxon>Desulfobacterales</taxon>
        <taxon>Desulfosarcinaceae</taxon>
        <taxon>Desulfosarcina</taxon>
    </lineage>
</organism>
<dbReference type="RefSeq" id="WP_155325606.1">
    <property type="nucleotide sequence ID" value="NZ_AP021876.1"/>
</dbReference>
<comment type="similarity">
    <text evidence="1">Belongs to the 'phage' integrase family.</text>
</comment>
<evidence type="ECO:0008006" key="10">
    <source>
        <dbReference type="Google" id="ProtNLM"/>
    </source>
</evidence>
<reference evidence="8 9" key="1">
    <citation type="submission" date="2019-11" db="EMBL/GenBank/DDBJ databases">
        <title>Comparative genomics of hydrocarbon-degrading Desulfosarcina strains.</title>
        <authorList>
            <person name="Watanabe M."/>
            <person name="Kojima H."/>
            <person name="Fukui M."/>
        </authorList>
    </citation>
    <scope>NUCLEOTIDE SEQUENCE [LARGE SCALE GENOMIC DNA]</scope>
    <source>
        <strain evidence="8 9">28bB2T</strain>
    </source>
</reference>
<evidence type="ECO:0000256" key="5">
    <source>
        <dbReference type="PROSITE-ProRule" id="PRU01248"/>
    </source>
</evidence>
<dbReference type="AlphaFoldDB" id="A0A5K8A0Z4"/>
<keyword evidence="4" id="KW-0233">DNA recombination</keyword>
<dbReference type="GO" id="GO:0003677">
    <property type="term" value="F:DNA binding"/>
    <property type="evidence" value="ECO:0007669"/>
    <property type="project" value="UniProtKB-UniRule"/>
</dbReference>
<keyword evidence="3 5" id="KW-0238">DNA-binding</keyword>
<accession>A0A5K8A0Z4</accession>
<evidence type="ECO:0000313" key="8">
    <source>
        <dbReference type="EMBL" id="BBO86255.1"/>
    </source>
</evidence>
<evidence type="ECO:0000256" key="4">
    <source>
        <dbReference type="ARBA" id="ARBA00023172"/>
    </source>
</evidence>
<evidence type="ECO:0000256" key="3">
    <source>
        <dbReference type="ARBA" id="ARBA00023125"/>
    </source>
</evidence>
<dbReference type="InterPro" id="IPR050090">
    <property type="entry name" value="Tyrosine_recombinase_XerCD"/>
</dbReference>
<dbReference type="PROSITE" id="PS51898">
    <property type="entry name" value="TYR_RECOMBINASE"/>
    <property type="match status" value="1"/>
</dbReference>
<dbReference type="Gene3D" id="1.10.443.10">
    <property type="entry name" value="Intergrase catalytic core"/>
    <property type="match status" value="1"/>
</dbReference>
<dbReference type="KEGG" id="dov:DSCO28_68210"/>
<dbReference type="InterPro" id="IPR011010">
    <property type="entry name" value="DNA_brk_join_enz"/>
</dbReference>
<sequence>MFETLFKYPNVLRRHKEGPLAAERAAYLSEQAAQGMAQGTILRRSSYCLCVAIELQRWPPNRCYNEDEVEALAATWAEKRFNCGRASSPRWPKEHFRFVATDFLKSLGRLCLTSTPEKSHYEAEIDQFIASQQASRWQSKATCRSARWQITRFLDYLDHRGVVLVDITPIDVDAFFEHMSQRWGRSSLRTSAKILRSWFGYCESRGWVRFGLSEAILLPRIYRHEGLPLGPTWDAVGRMLIKTNGDDSASIRDHAIILLLSVYGLRSGEVRRLHLGDIDWPNDRIRFVRSKSKRKDVTPLEPRVGNAIARYLRYSRPKTESRVVFLTLRAPYRPLSTGGLYGVVARHLSKIGLPKKGRGPHGLRHTCARHLLESGRSFKEVGDHLGHRSPDATRFYAKVDLVSLRKVALNDLGGLI</sequence>
<dbReference type="PANTHER" id="PTHR30349">
    <property type="entry name" value="PHAGE INTEGRASE-RELATED"/>
    <property type="match status" value="1"/>
</dbReference>
<gene>
    <name evidence="8" type="ORF">DSCO28_68210</name>
</gene>
<evidence type="ECO:0000313" key="9">
    <source>
        <dbReference type="Proteomes" id="UP000425960"/>
    </source>
</evidence>
<keyword evidence="2" id="KW-0229">DNA integration</keyword>
<dbReference type="InterPro" id="IPR010998">
    <property type="entry name" value="Integrase_recombinase_N"/>
</dbReference>
<evidence type="ECO:0000259" key="6">
    <source>
        <dbReference type="PROSITE" id="PS51898"/>
    </source>
</evidence>
<dbReference type="SUPFAM" id="SSF56349">
    <property type="entry name" value="DNA breaking-rejoining enzymes"/>
    <property type="match status" value="1"/>
</dbReference>
<evidence type="ECO:0000256" key="1">
    <source>
        <dbReference type="ARBA" id="ARBA00008857"/>
    </source>
</evidence>
<dbReference type="Pfam" id="PF00589">
    <property type="entry name" value="Phage_integrase"/>
    <property type="match status" value="1"/>
</dbReference>
<dbReference type="EMBL" id="AP021876">
    <property type="protein sequence ID" value="BBO86255.1"/>
    <property type="molecule type" value="Genomic_DNA"/>
</dbReference>
<dbReference type="InterPro" id="IPR002104">
    <property type="entry name" value="Integrase_catalytic"/>
</dbReference>
<dbReference type="InterPro" id="IPR044068">
    <property type="entry name" value="CB"/>
</dbReference>
<proteinExistence type="inferred from homology"/>
<dbReference type="Gene3D" id="1.10.150.130">
    <property type="match status" value="1"/>
</dbReference>
<dbReference type="GO" id="GO:0006310">
    <property type="term" value="P:DNA recombination"/>
    <property type="evidence" value="ECO:0007669"/>
    <property type="project" value="UniProtKB-KW"/>
</dbReference>
<dbReference type="GO" id="GO:0015074">
    <property type="term" value="P:DNA integration"/>
    <property type="evidence" value="ECO:0007669"/>
    <property type="project" value="UniProtKB-KW"/>
</dbReference>
<dbReference type="InterPro" id="IPR013762">
    <property type="entry name" value="Integrase-like_cat_sf"/>
</dbReference>
<dbReference type="CDD" id="cd01188">
    <property type="entry name" value="INT_RitA_C_like"/>
    <property type="match status" value="1"/>
</dbReference>
<dbReference type="PROSITE" id="PS51900">
    <property type="entry name" value="CB"/>
    <property type="match status" value="1"/>
</dbReference>
<evidence type="ECO:0000259" key="7">
    <source>
        <dbReference type="PROSITE" id="PS51900"/>
    </source>
</evidence>
<protein>
    <recommendedName>
        <fullName evidence="10">Integrase</fullName>
    </recommendedName>
</protein>